<dbReference type="Proteomes" id="UP000582837">
    <property type="component" value="Unassembled WGS sequence"/>
</dbReference>
<gene>
    <name evidence="1" type="ORF">HNQ61_001647</name>
</gene>
<evidence type="ECO:0000313" key="2">
    <source>
        <dbReference type="Proteomes" id="UP000582837"/>
    </source>
</evidence>
<dbReference type="EMBL" id="JACHIA010000003">
    <property type="protein sequence ID" value="MBB6070030.1"/>
    <property type="molecule type" value="Genomic_DNA"/>
</dbReference>
<accession>A0A841GS41</accession>
<comment type="caution">
    <text evidence="1">The sequence shown here is derived from an EMBL/GenBank/DDBJ whole genome shotgun (WGS) entry which is preliminary data.</text>
</comment>
<name>A0A841GS41_9BACT</name>
<sequence>MSRGLNLGGRESRLLYLAIALVTVWCVSLPARVAAQTDRVDFEAAARAAPRLRPAAFPELPASFAAALQASGCTVPQYRFEGDTLGNNVISGEFARAGQLDHAALCSRDGQTSVVVIWGGPARCADTVKPGLDVDAMVGAGDEIVYTRQVRRVARREAENYAWLRAGGLADIGHDGILHSVGEYQTSFLYCRGGAWIEIEPEATT</sequence>
<dbReference type="AlphaFoldDB" id="A0A841GS41"/>
<organism evidence="1 2">
    <name type="scientific">Longimicrobium terrae</name>
    <dbReference type="NCBI Taxonomy" id="1639882"/>
    <lineage>
        <taxon>Bacteria</taxon>
        <taxon>Pseudomonadati</taxon>
        <taxon>Gemmatimonadota</taxon>
        <taxon>Longimicrobiia</taxon>
        <taxon>Longimicrobiales</taxon>
        <taxon>Longimicrobiaceae</taxon>
        <taxon>Longimicrobium</taxon>
    </lineage>
</organism>
<dbReference type="RefSeq" id="WP_170039736.1">
    <property type="nucleotide sequence ID" value="NZ_JABDTL010000002.1"/>
</dbReference>
<evidence type="ECO:0000313" key="1">
    <source>
        <dbReference type="EMBL" id="MBB6070030.1"/>
    </source>
</evidence>
<protein>
    <submittedName>
        <fullName evidence="1">Uncharacterized protein</fullName>
    </submittedName>
</protein>
<reference evidence="1 2" key="1">
    <citation type="submission" date="2020-08" db="EMBL/GenBank/DDBJ databases">
        <title>Genomic Encyclopedia of Type Strains, Phase IV (KMG-IV): sequencing the most valuable type-strain genomes for metagenomic binning, comparative biology and taxonomic classification.</title>
        <authorList>
            <person name="Goeker M."/>
        </authorList>
    </citation>
    <scope>NUCLEOTIDE SEQUENCE [LARGE SCALE GENOMIC DNA]</scope>
    <source>
        <strain evidence="1 2">DSM 29007</strain>
    </source>
</reference>
<proteinExistence type="predicted"/>
<keyword evidence="2" id="KW-1185">Reference proteome</keyword>